<keyword evidence="3" id="KW-1185">Reference proteome</keyword>
<accession>A0A974NHE8</accession>
<dbReference type="KEGG" id="eaz:JHT90_04115"/>
<protein>
    <submittedName>
        <fullName evidence="2">DUF2796 domain-containing protein</fullName>
    </submittedName>
</protein>
<dbReference type="RefSeq" id="WP_201094494.1">
    <property type="nucleotide sequence ID" value="NZ_CP067393.1"/>
</dbReference>
<dbReference type="InterPro" id="IPR021253">
    <property type="entry name" value="ZrgA-like"/>
</dbReference>
<gene>
    <name evidence="2" type="ORF">JHT90_04115</name>
</gene>
<dbReference type="Pfam" id="PF10986">
    <property type="entry name" value="ZrgA"/>
    <property type="match status" value="1"/>
</dbReference>
<proteinExistence type="predicted"/>
<sequence>MRYILLLGCVCYSLVISTAMATKSSDEKYEGILTAHEHGRVQLNIAISDNRLEIGLDTAAINLVGFEHIPTTEHEKILASQVQLLLNNPSTLFAIPAAAKCSLMDKEITSPIFNIQTTNNIDQQHAHLDIDANYSFTCNNISALNQLDLSYFFKHFPNTNKITIQYIGDNGQKGIELTPAKPVFKLK</sequence>
<feature type="chain" id="PRO_5037018256" evidence="1">
    <location>
        <begin position="22"/>
        <end position="187"/>
    </location>
</feature>
<evidence type="ECO:0000256" key="1">
    <source>
        <dbReference type="SAM" id="SignalP"/>
    </source>
</evidence>
<name>A0A974NHE8_9GAMM</name>
<dbReference type="Proteomes" id="UP000595278">
    <property type="component" value="Chromosome"/>
</dbReference>
<dbReference type="EMBL" id="CP067393">
    <property type="protein sequence ID" value="QQP86432.1"/>
    <property type="molecule type" value="Genomic_DNA"/>
</dbReference>
<evidence type="ECO:0000313" key="2">
    <source>
        <dbReference type="EMBL" id="QQP86432.1"/>
    </source>
</evidence>
<feature type="signal peptide" evidence="1">
    <location>
        <begin position="1"/>
        <end position="21"/>
    </location>
</feature>
<evidence type="ECO:0000313" key="3">
    <source>
        <dbReference type="Proteomes" id="UP000595278"/>
    </source>
</evidence>
<keyword evidence="1" id="KW-0732">Signal</keyword>
<reference evidence="2 3" key="1">
    <citation type="submission" date="2021-01" db="EMBL/GenBank/DDBJ databases">
        <title>Entomomonas sp. F2A isolated from a house cricket (Acheta domesticus).</title>
        <authorList>
            <person name="Spergser J."/>
            <person name="Busse H.-J."/>
        </authorList>
    </citation>
    <scope>NUCLEOTIDE SEQUENCE [LARGE SCALE GENOMIC DNA]</scope>
    <source>
        <strain evidence="2 3">F2A</strain>
    </source>
</reference>
<dbReference type="AlphaFoldDB" id="A0A974NHE8"/>
<organism evidence="2 3">
    <name type="scientific">Entomomonas asaccharolytica</name>
    <dbReference type="NCBI Taxonomy" id="2785331"/>
    <lineage>
        <taxon>Bacteria</taxon>
        <taxon>Pseudomonadati</taxon>
        <taxon>Pseudomonadota</taxon>
        <taxon>Gammaproteobacteria</taxon>
        <taxon>Pseudomonadales</taxon>
        <taxon>Pseudomonadaceae</taxon>
        <taxon>Entomomonas</taxon>
    </lineage>
</organism>